<dbReference type="CDD" id="cd00761">
    <property type="entry name" value="Glyco_tranf_GTA_type"/>
    <property type="match status" value="1"/>
</dbReference>
<evidence type="ECO:0000256" key="4">
    <source>
        <dbReference type="ARBA" id="ARBA00022692"/>
    </source>
</evidence>
<accession>A0AA43ZDH8</accession>
<dbReference type="GO" id="GO:0016757">
    <property type="term" value="F:glycosyltransferase activity"/>
    <property type="evidence" value="ECO:0007669"/>
    <property type="project" value="UniProtKB-KW"/>
</dbReference>
<dbReference type="GO" id="GO:0016020">
    <property type="term" value="C:membrane"/>
    <property type="evidence" value="ECO:0007669"/>
    <property type="project" value="UniProtKB-SubCell"/>
</dbReference>
<keyword evidence="5" id="KW-1133">Transmembrane helix</keyword>
<dbReference type="RefSeq" id="WP_110801723.1">
    <property type="nucleotide sequence ID" value="NZ_JAANCM010000003.1"/>
</dbReference>
<evidence type="ECO:0000256" key="6">
    <source>
        <dbReference type="ARBA" id="ARBA00023136"/>
    </source>
</evidence>
<evidence type="ECO:0000313" key="8">
    <source>
        <dbReference type="Proteomes" id="UP001155840"/>
    </source>
</evidence>
<dbReference type="Gene3D" id="3.90.550.10">
    <property type="entry name" value="Spore Coat Polysaccharide Biosynthesis Protein SpsA, Chain A"/>
    <property type="match status" value="1"/>
</dbReference>
<keyword evidence="8" id="KW-1185">Reference proteome</keyword>
<reference evidence="7" key="1">
    <citation type="submission" date="2020-03" db="EMBL/GenBank/DDBJ databases">
        <title>Ferranicluibacter endophyticum gen. nov., sp. nov., a new genus isolated from Rubus ulmifolius Schott. stem.</title>
        <authorList>
            <person name="Roca-Couso R."/>
            <person name="Flores-Felix J.D."/>
            <person name="Igual J.M."/>
            <person name="Rivas R."/>
        </authorList>
    </citation>
    <scope>NUCLEOTIDE SEQUENCE</scope>
    <source>
        <strain evidence="7">CRRU44</strain>
    </source>
</reference>
<dbReference type="Proteomes" id="UP001155840">
    <property type="component" value="Unassembled WGS sequence"/>
</dbReference>
<dbReference type="AlphaFoldDB" id="A0AA43ZDH8"/>
<evidence type="ECO:0000256" key="3">
    <source>
        <dbReference type="ARBA" id="ARBA00022679"/>
    </source>
</evidence>
<keyword evidence="3" id="KW-0808">Transferase</keyword>
<dbReference type="PANTHER" id="PTHR21461:SF69">
    <property type="entry name" value="GLYCOSYLTRANSFERASE FAMILY 92 PROTEIN"/>
    <property type="match status" value="1"/>
</dbReference>
<organism evidence="7 8">
    <name type="scientific">Ferranicluibacter rubi</name>
    <dbReference type="NCBI Taxonomy" id="2715133"/>
    <lineage>
        <taxon>Bacteria</taxon>
        <taxon>Pseudomonadati</taxon>
        <taxon>Pseudomonadota</taxon>
        <taxon>Alphaproteobacteria</taxon>
        <taxon>Hyphomicrobiales</taxon>
        <taxon>Rhizobiaceae</taxon>
        <taxon>Ferranicluibacter</taxon>
    </lineage>
</organism>
<comment type="subcellular location">
    <subcellularLocation>
        <location evidence="1">Membrane</location>
        <topology evidence="1">Single-pass membrane protein</topology>
    </subcellularLocation>
</comment>
<evidence type="ECO:0000256" key="1">
    <source>
        <dbReference type="ARBA" id="ARBA00004167"/>
    </source>
</evidence>
<name>A0AA43ZDH8_9HYPH</name>
<dbReference type="InterPro" id="IPR008166">
    <property type="entry name" value="Glyco_transf_92"/>
</dbReference>
<keyword evidence="4" id="KW-0812">Transmembrane</keyword>
<evidence type="ECO:0000256" key="2">
    <source>
        <dbReference type="ARBA" id="ARBA00022676"/>
    </source>
</evidence>
<comment type="caution">
    <text evidence="7">The sequence shown here is derived from an EMBL/GenBank/DDBJ whole genome shotgun (WGS) entry which is preliminary data.</text>
</comment>
<keyword evidence="2" id="KW-0328">Glycosyltransferase</keyword>
<dbReference type="PANTHER" id="PTHR21461">
    <property type="entry name" value="GLYCOSYLTRANSFERASE FAMILY 92 PROTEIN"/>
    <property type="match status" value="1"/>
</dbReference>
<gene>
    <name evidence="7" type="ORF">G8E10_08760</name>
</gene>
<evidence type="ECO:0000313" key="7">
    <source>
        <dbReference type="EMBL" id="NHT75835.1"/>
    </source>
</evidence>
<dbReference type="Pfam" id="PF01697">
    <property type="entry name" value="Glyco_transf_92"/>
    <property type="match status" value="1"/>
</dbReference>
<dbReference type="SUPFAM" id="SSF53448">
    <property type="entry name" value="Nucleotide-diphospho-sugar transferases"/>
    <property type="match status" value="1"/>
</dbReference>
<proteinExistence type="predicted"/>
<dbReference type="InterPro" id="IPR029044">
    <property type="entry name" value="Nucleotide-diphossugar_trans"/>
</dbReference>
<dbReference type="GO" id="GO:0005737">
    <property type="term" value="C:cytoplasm"/>
    <property type="evidence" value="ECO:0007669"/>
    <property type="project" value="TreeGrafter"/>
</dbReference>
<dbReference type="EMBL" id="JAANCM010000003">
    <property type="protein sequence ID" value="NHT75835.1"/>
    <property type="molecule type" value="Genomic_DNA"/>
</dbReference>
<evidence type="ECO:0000256" key="5">
    <source>
        <dbReference type="ARBA" id="ARBA00022989"/>
    </source>
</evidence>
<keyword evidence="6" id="KW-0472">Membrane</keyword>
<sequence>MFGWKSKRSFTRELVIVPPVSQADRHGIAIMACVKNEAPYIEEWVRFHRAIGVRHFHIYDDGSTDGTMDILRSLLSAKALTIVPWIMRMRDEGTSVVLNGQAIAFAHALLNFGGRYDWMAFIDVDEFLLPRRDGTLEDALRHAKGFPNISLPWHMFGHGGHRARPKGPVCLSYTARVAHPEREDANASNFKCIVDPTRVTGVSVHRFRTKEFGDRTSNDAGVVSSVRDRKAEAFYSAEYLQLNHYYLKSAEELSEKVARGWSFDDTTEKYIRKVAETARYIEHDVVEDRSMVAFIEQNKIDLGSSAIRSERTHDRAS</sequence>
<protein>
    <submittedName>
        <fullName evidence="7">Glycosyltransferase family 92 protein</fullName>
    </submittedName>
</protein>